<proteinExistence type="inferred from homology"/>
<dbReference type="GO" id="GO:0042121">
    <property type="term" value="P:alginic acid biosynthetic process"/>
    <property type="evidence" value="ECO:0007669"/>
    <property type="project" value="InterPro"/>
</dbReference>
<comment type="caution">
    <text evidence="9">The sequence shown here is derived from an EMBL/GenBank/DDBJ whole genome shotgun (WGS) entry which is preliminary data.</text>
</comment>
<evidence type="ECO:0000256" key="8">
    <source>
        <dbReference type="SAM" id="Phobius"/>
    </source>
</evidence>
<evidence type="ECO:0000313" key="10">
    <source>
        <dbReference type="Proteomes" id="UP000220005"/>
    </source>
</evidence>
<feature type="transmembrane region" description="Helical" evidence="8">
    <location>
        <begin position="105"/>
        <end position="129"/>
    </location>
</feature>
<dbReference type="InterPro" id="IPR028362">
    <property type="entry name" value="AlgI"/>
</dbReference>
<evidence type="ECO:0000256" key="4">
    <source>
        <dbReference type="ARBA" id="ARBA00022692"/>
    </source>
</evidence>
<name>A0A2A7ALE3_9FIRM</name>
<accession>A0A2A7ALE3</accession>
<dbReference type="InterPro" id="IPR051085">
    <property type="entry name" value="MB_O-acyltransferase"/>
</dbReference>
<keyword evidence="6 7" id="KW-0472">Membrane</keyword>
<feature type="transmembrane region" description="Helical" evidence="8">
    <location>
        <begin position="30"/>
        <end position="60"/>
    </location>
</feature>
<feature type="transmembrane region" description="Helical" evidence="8">
    <location>
        <begin position="337"/>
        <end position="358"/>
    </location>
</feature>
<evidence type="ECO:0000256" key="7">
    <source>
        <dbReference type="PIRNR" id="PIRNR016636"/>
    </source>
</evidence>
<feature type="transmembrane region" description="Helical" evidence="8">
    <location>
        <begin position="228"/>
        <end position="252"/>
    </location>
</feature>
<dbReference type="PANTHER" id="PTHR13285">
    <property type="entry name" value="ACYLTRANSFERASE"/>
    <property type="match status" value="1"/>
</dbReference>
<evidence type="ECO:0000256" key="1">
    <source>
        <dbReference type="ARBA" id="ARBA00004651"/>
    </source>
</evidence>
<reference evidence="9 10" key="1">
    <citation type="journal article" date="2017" name="Front. Microbiol.">
        <title>New Insights into the Diversity of the Genus Faecalibacterium.</title>
        <authorList>
            <person name="Benevides L."/>
            <person name="Burman S."/>
            <person name="Martin R."/>
            <person name="Robert V."/>
            <person name="Thomas M."/>
            <person name="Miquel S."/>
            <person name="Chain F."/>
            <person name="Sokol H."/>
            <person name="Bermudez-Humaran L.G."/>
            <person name="Morrison M."/>
            <person name="Langella P."/>
            <person name="Azevedo V.A."/>
            <person name="Chatel J.M."/>
            <person name="Soares S."/>
        </authorList>
    </citation>
    <scope>NUCLEOTIDE SEQUENCE [LARGE SCALE GENOMIC DNA]</scope>
    <source>
        <strain evidence="9 10">CNCM I 4575</strain>
    </source>
</reference>
<protein>
    <submittedName>
        <fullName evidence="9">Transcriptional regulator</fullName>
    </submittedName>
</protein>
<keyword evidence="4 8" id="KW-0812">Transmembrane</keyword>
<keyword evidence="7" id="KW-0012">Acyltransferase</keyword>
<evidence type="ECO:0000313" key="9">
    <source>
        <dbReference type="EMBL" id="PDX80034.1"/>
    </source>
</evidence>
<dbReference type="EMBL" id="NMTY01000033">
    <property type="protein sequence ID" value="PDX80034.1"/>
    <property type="molecule type" value="Genomic_DNA"/>
</dbReference>
<feature type="transmembrane region" description="Helical" evidence="8">
    <location>
        <begin position="6"/>
        <end position="23"/>
    </location>
</feature>
<comment type="similarity">
    <text evidence="2 7">Belongs to the membrane-bound acyltransferase family.</text>
</comment>
<dbReference type="PANTHER" id="PTHR13285:SF18">
    <property type="entry name" value="PROTEIN-CYSTEINE N-PALMITOYLTRANSFERASE RASP"/>
    <property type="match status" value="1"/>
</dbReference>
<organism evidence="9 10">
    <name type="scientific">Faecalibacterium prausnitzii</name>
    <dbReference type="NCBI Taxonomy" id="853"/>
    <lineage>
        <taxon>Bacteria</taxon>
        <taxon>Bacillati</taxon>
        <taxon>Bacillota</taxon>
        <taxon>Clostridia</taxon>
        <taxon>Eubacteriales</taxon>
        <taxon>Oscillospiraceae</taxon>
        <taxon>Faecalibacterium</taxon>
    </lineage>
</organism>
<feature type="transmembrane region" description="Helical" evidence="8">
    <location>
        <begin position="442"/>
        <end position="461"/>
    </location>
</feature>
<dbReference type="InterPro" id="IPR024194">
    <property type="entry name" value="Ac/AlaTfrase_AlgI/DltB"/>
</dbReference>
<dbReference type="InterPro" id="IPR004299">
    <property type="entry name" value="MBOAT_fam"/>
</dbReference>
<dbReference type="Proteomes" id="UP000220005">
    <property type="component" value="Unassembled WGS sequence"/>
</dbReference>
<dbReference type="AlphaFoldDB" id="A0A2A7ALE3"/>
<keyword evidence="5 8" id="KW-1133">Transmembrane helix</keyword>
<keyword evidence="7" id="KW-0808">Transferase</keyword>
<dbReference type="GO" id="GO:0016746">
    <property type="term" value="F:acyltransferase activity"/>
    <property type="evidence" value="ECO:0007669"/>
    <property type="project" value="UniProtKB-KW"/>
</dbReference>
<gene>
    <name evidence="9" type="ORF">CGS58_14040</name>
</gene>
<keyword evidence="3 7" id="KW-1003">Cell membrane</keyword>
<dbReference type="PIRSF" id="PIRSF016636">
    <property type="entry name" value="AlgI_DltB"/>
    <property type="match status" value="1"/>
</dbReference>
<evidence type="ECO:0000256" key="5">
    <source>
        <dbReference type="ARBA" id="ARBA00022989"/>
    </source>
</evidence>
<dbReference type="GO" id="GO:0005886">
    <property type="term" value="C:plasma membrane"/>
    <property type="evidence" value="ECO:0007669"/>
    <property type="project" value="UniProtKB-SubCell"/>
</dbReference>
<comment type="subcellular location">
    <subcellularLocation>
        <location evidence="1">Cell membrane</location>
        <topology evidence="1">Multi-pass membrane protein</topology>
    </subcellularLocation>
</comment>
<evidence type="ECO:0000256" key="6">
    <source>
        <dbReference type="ARBA" id="ARBA00023136"/>
    </source>
</evidence>
<feature type="transmembrane region" description="Helical" evidence="8">
    <location>
        <begin position="72"/>
        <end position="93"/>
    </location>
</feature>
<dbReference type="PIRSF" id="PIRSF500217">
    <property type="entry name" value="AlgI"/>
    <property type="match status" value="1"/>
</dbReference>
<evidence type="ECO:0000256" key="2">
    <source>
        <dbReference type="ARBA" id="ARBA00010323"/>
    </source>
</evidence>
<sequence>MVFSTIIFLFRFLPITLALYYLAPAKLKNTVLFACSLVFYCWGEVRFFPVMLALILINYLCGLGLEKCAAKPAARTALLLAALAGSLGMLFYFKYANFVLSSLNALLGTDFAAIQGISTLPLGISFYTFQTLSYTIDVYRGEVKTEHNIIDFGAYVVMFPQLIAGPIVKYRDVSAQLHVYEHRYHLKQIEEGMTLFTFGLAKKVLLADAVGALWTDIIGIQSSPSTTYVGLGNASTALVWLGVIAYSLQLYFDFSGYSMMAIGMGKMLGFDFPQNFNFPYISRSITEFWRRWHMTLSGWFREYVYIPLGGNRKGLKRQIFNLFVVELLTGIWHGADWNFICWGLYYFVLLAIEKLFLLRYLEKGKLWPHVYTLFLVVVGWAMFVGNDYGVGFGELFHRLFVPTGGVSPVYFLRNYGVLLAVSAVCCTPLIETLWNALKKRTATRVATVLVLLVLSTAYVVGSTNSPFLYFNF</sequence>
<evidence type="ECO:0000256" key="3">
    <source>
        <dbReference type="ARBA" id="ARBA00022475"/>
    </source>
</evidence>
<dbReference type="RefSeq" id="WP_097840292.1">
    <property type="nucleotide sequence ID" value="NZ_NMTY01000033.1"/>
</dbReference>
<feature type="transmembrane region" description="Helical" evidence="8">
    <location>
        <begin position="370"/>
        <end position="390"/>
    </location>
</feature>
<feature type="transmembrane region" description="Helical" evidence="8">
    <location>
        <begin position="410"/>
        <end position="430"/>
    </location>
</feature>
<dbReference type="Pfam" id="PF03062">
    <property type="entry name" value="MBOAT"/>
    <property type="match status" value="1"/>
</dbReference>